<evidence type="ECO:0000256" key="1">
    <source>
        <dbReference type="SAM" id="MobiDB-lite"/>
    </source>
</evidence>
<dbReference type="AlphaFoldDB" id="A0A8S9SML0"/>
<feature type="compositionally biased region" description="Basic and acidic residues" evidence="1">
    <location>
        <begin position="177"/>
        <end position="192"/>
    </location>
</feature>
<dbReference type="EMBL" id="QGKX02000004">
    <property type="protein sequence ID" value="KAF3602067.1"/>
    <property type="molecule type" value="Genomic_DNA"/>
</dbReference>
<feature type="compositionally biased region" description="Basic and acidic residues" evidence="1">
    <location>
        <begin position="200"/>
        <end position="213"/>
    </location>
</feature>
<evidence type="ECO:0000313" key="2">
    <source>
        <dbReference type="EMBL" id="KAF3602067.1"/>
    </source>
</evidence>
<evidence type="ECO:0000313" key="3">
    <source>
        <dbReference type="Proteomes" id="UP000712600"/>
    </source>
</evidence>
<accession>A0A8S9SML0</accession>
<reference evidence="2" key="1">
    <citation type="submission" date="2019-12" db="EMBL/GenBank/DDBJ databases">
        <title>Genome sequencing and annotation of Brassica cretica.</title>
        <authorList>
            <person name="Studholme D.J."/>
            <person name="Sarris P."/>
        </authorList>
    </citation>
    <scope>NUCLEOTIDE SEQUENCE</scope>
    <source>
        <strain evidence="2">PFS-109/04</strain>
        <tissue evidence="2">Leaf</tissue>
    </source>
</reference>
<dbReference type="Proteomes" id="UP000712600">
    <property type="component" value="Unassembled WGS sequence"/>
</dbReference>
<protein>
    <submittedName>
        <fullName evidence="2">Uncharacterized protein</fullName>
    </submittedName>
</protein>
<gene>
    <name evidence="2" type="ORF">F2Q69_00038110</name>
</gene>
<name>A0A8S9SML0_BRACR</name>
<comment type="caution">
    <text evidence="2">The sequence shown here is derived from an EMBL/GenBank/DDBJ whole genome shotgun (WGS) entry which is preliminary data.</text>
</comment>
<organism evidence="2 3">
    <name type="scientific">Brassica cretica</name>
    <name type="common">Mustard</name>
    <dbReference type="NCBI Taxonomy" id="69181"/>
    <lineage>
        <taxon>Eukaryota</taxon>
        <taxon>Viridiplantae</taxon>
        <taxon>Streptophyta</taxon>
        <taxon>Embryophyta</taxon>
        <taxon>Tracheophyta</taxon>
        <taxon>Spermatophyta</taxon>
        <taxon>Magnoliopsida</taxon>
        <taxon>eudicotyledons</taxon>
        <taxon>Gunneridae</taxon>
        <taxon>Pentapetalae</taxon>
        <taxon>rosids</taxon>
        <taxon>malvids</taxon>
        <taxon>Brassicales</taxon>
        <taxon>Brassicaceae</taxon>
        <taxon>Brassiceae</taxon>
        <taxon>Brassica</taxon>
    </lineage>
</organism>
<sequence length="313" mass="34795">MSGLTAPALAILMRFSEPPRETDFVTVVAVEERMRERVRSQATHVDLSSSFLATCRVEMKRRSRVGETRLSLPKSISPSSDSLSTATLVAIKFTDDFTSNLSRIPHESIPSLSPTSFSADFNLKGIKAAKASTNGSKGKAIEDYKSLLELKMEDLARKEKLSKLAILDTLLTKEDPLSESEETVKNKLDRNPDSGIPGDLKSDSDSSPDRDSRYGNYPPEATCGYSCKHKKTLEEDPSAFAFDEVYDDMKHRDIVPKLQDRQHLKGFRHSAPYCECRACSNSPNLSRSGTELMSYVQAPKTSQDKMATELQDK</sequence>
<feature type="region of interest" description="Disordered" evidence="1">
    <location>
        <begin position="177"/>
        <end position="218"/>
    </location>
</feature>
<proteinExistence type="predicted"/>